<protein>
    <submittedName>
        <fullName evidence="1">Predicted kinase</fullName>
    </submittedName>
</protein>
<dbReference type="Gene3D" id="3.40.50.300">
    <property type="entry name" value="P-loop containing nucleotide triphosphate hydrolases"/>
    <property type="match status" value="1"/>
</dbReference>
<dbReference type="Pfam" id="PF13671">
    <property type="entry name" value="AAA_33"/>
    <property type="match status" value="1"/>
</dbReference>
<dbReference type="SUPFAM" id="SSF52540">
    <property type="entry name" value="P-loop containing nucleoside triphosphate hydrolases"/>
    <property type="match status" value="1"/>
</dbReference>
<keyword evidence="1" id="KW-0808">Transferase</keyword>
<dbReference type="InterPro" id="IPR011009">
    <property type="entry name" value="Kinase-like_dom_sf"/>
</dbReference>
<name>A0A378SIX2_9MYCO</name>
<evidence type="ECO:0000313" key="2">
    <source>
        <dbReference type="Proteomes" id="UP000254291"/>
    </source>
</evidence>
<accession>A0A378SIX2</accession>
<proteinExistence type="predicted"/>
<dbReference type="EMBL" id="UGQM01000001">
    <property type="protein sequence ID" value="STZ41327.1"/>
    <property type="molecule type" value="Genomic_DNA"/>
</dbReference>
<keyword evidence="1" id="KW-0418">Kinase</keyword>
<gene>
    <name evidence="1" type="ORF">NCTC10742_00530</name>
</gene>
<dbReference type="PANTHER" id="PTHR43883">
    <property type="entry name" value="SLR0207 PROTEIN"/>
    <property type="match status" value="1"/>
</dbReference>
<evidence type="ECO:0000313" key="1">
    <source>
        <dbReference type="EMBL" id="STZ41327.1"/>
    </source>
</evidence>
<dbReference type="SUPFAM" id="SSF56112">
    <property type="entry name" value="Protein kinase-like (PK-like)"/>
    <property type="match status" value="1"/>
</dbReference>
<dbReference type="AlphaFoldDB" id="A0A378SIX2"/>
<sequence length="491" mass="53466">MGTPGNLDAQIHETHTGLVVLLGERAYKAKKAVKTDFLDFSTVEQRARALHHEVTLNRRLAPQSYLGVGEFAMPGGSQPEPVIVMRRYPDSARLTSLVAQGKPLTAELREIAGRLADFHRDARRGPDIDAQGRPEAVWERWAQNLTELGRHADVVFDRADLDEIHALAQRFLAGRSVLMAQRIAQGRIVDGHADLLTDDIFCMPDGPAMLDCLEFDDLLRYVDGVDDAAFLAMDLEFHGRGDLGDEFLREYVARAADPAPRSLQNFYIAYRAVVRAKVDCVRVEQGHPEPADDARRHLHLAADRLRDGAVRLVIVGGGPGSGKTTVSRALAEVLGAQVISTDDVRRELRDAGVISGAVGALDSGLYAPESVARVYDEVLRRAEAAVTGGCSVILDGTWRDEEATGRARRLAESTETPLTEFTCVLPVEEAGARIRARTQTTSDATPQIAEALAGRTGVAGRHPLDTGRPLAESVAEAQRICRKVISPFTRG</sequence>
<dbReference type="RefSeq" id="WP_115326422.1">
    <property type="nucleotide sequence ID" value="NZ_JACKST010000056.1"/>
</dbReference>
<reference evidence="1 2" key="1">
    <citation type="submission" date="2018-06" db="EMBL/GenBank/DDBJ databases">
        <authorList>
            <consortium name="Pathogen Informatics"/>
            <person name="Doyle S."/>
        </authorList>
    </citation>
    <scope>NUCLEOTIDE SEQUENCE [LARGE SCALE GENOMIC DNA]</scope>
    <source>
        <strain evidence="1 2">NCTC10742</strain>
    </source>
</reference>
<dbReference type="Proteomes" id="UP000254291">
    <property type="component" value="Unassembled WGS sequence"/>
</dbReference>
<organism evidence="1 2">
    <name type="scientific">Mycolicibacterium gilvum</name>
    <dbReference type="NCBI Taxonomy" id="1804"/>
    <lineage>
        <taxon>Bacteria</taxon>
        <taxon>Bacillati</taxon>
        <taxon>Actinomycetota</taxon>
        <taxon>Actinomycetes</taxon>
        <taxon>Mycobacteriales</taxon>
        <taxon>Mycobacteriaceae</taxon>
        <taxon>Mycolicibacterium</taxon>
    </lineage>
</organism>
<dbReference type="InterPro" id="IPR052732">
    <property type="entry name" value="Cell-binding_unc_protein"/>
</dbReference>
<dbReference type="InterPro" id="IPR027417">
    <property type="entry name" value="P-loop_NTPase"/>
</dbReference>
<dbReference type="PANTHER" id="PTHR43883:SF1">
    <property type="entry name" value="GLUCONOKINASE"/>
    <property type="match status" value="1"/>
</dbReference>
<dbReference type="GO" id="GO:0016301">
    <property type="term" value="F:kinase activity"/>
    <property type="evidence" value="ECO:0007669"/>
    <property type="project" value="UniProtKB-KW"/>
</dbReference>